<feature type="compositionally biased region" description="Low complexity" evidence="1">
    <location>
        <begin position="55"/>
        <end position="79"/>
    </location>
</feature>
<organism evidence="2">
    <name type="scientific">Odontella aurita</name>
    <dbReference type="NCBI Taxonomy" id="265563"/>
    <lineage>
        <taxon>Eukaryota</taxon>
        <taxon>Sar</taxon>
        <taxon>Stramenopiles</taxon>
        <taxon>Ochrophyta</taxon>
        <taxon>Bacillariophyta</taxon>
        <taxon>Mediophyceae</taxon>
        <taxon>Biddulphiophycidae</taxon>
        <taxon>Eupodiscales</taxon>
        <taxon>Odontellaceae</taxon>
        <taxon>Odontella</taxon>
    </lineage>
</organism>
<protein>
    <submittedName>
        <fullName evidence="2">Uncharacterized protein</fullName>
    </submittedName>
</protein>
<evidence type="ECO:0000313" key="2">
    <source>
        <dbReference type="EMBL" id="CAE2262352.1"/>
    </source>
</evidence>
<feature type="region of interest" description="Disordered" evidence="1">
    <location>
        <begin position="55"/>
        <end position="101"/>
    </location>
</feature>
<reference evidence="2" key="1">
    <citation type="submission" date="2021-01" db="EMBL/GenBank/DDBJ databases">
        <authorList>
            <person name="Corre E."/>
            <person name="Pelletier E."/>
            <person name="Niang G."/>
            <person name="Scheremetjew M."/>
            <person name="Finn R."/>
            <person name="Kale V."/>
            <person name="Holt S."/>
            <person name="Cochrane G."/>
            <person name="Meng A."/>
            <person name="Brown T."/>
            <person name="Cohen L."/>
        </authorList>
    </citation>
    <scope>NUCLEOTIDE SEQUENCE</scope>
    <source>
        <strain evidence="2">Isolate 1302-5</strain>
    </source>
</reference>
<accession>A0A7S4JFU1</accession>
<gene>
    <name evidence="2" type="ORF">OAUR00152_LOCUS27472</name>
</gene>
<sequence length="207" mass="22599">MRAAAGRYPLLAGLTGGIASLTGGVAPSFSDDNDNDDDEGRLTLLSKTQPATLQTTYYSTSSSSPSSSNSTSTSTSTSNVVVARSNRRRIHPRKPRHVRPDSVSFSELVSVKEIRRYEHSDARDCFYTPDELRSFRREYLSAVLSRDDASLESGTRRIDTVCDGDDDDDDDAFDALEELVDAVWGCVRGAVYAGPRGFCRMMGVPVP</sequence>
<evidence type="ECO:0000256" key="1">
    <source>
        <dbReference type="SAM" id="MobiDB-lite"/>
    </source>
</evidence>
<proteinExistence type="predicted"/>
<name>A0A7S4JFU1_9STRA</name>
<feature type="compositionally biased region" description="Basic residues" evidence="1">
    <location>
        <begin position="85"/>
        <end position="97"/>
    </location>
</feature>
<dbReference type="EMBL" id="HBKQ01039818">
    <property type="protein sequence ID" value="CAE2262352.1"/>
    <property type="molecule type" value="Transcribed_RNA"/>
</dbReference>
<dbReference type="AlphaFoldDB" id="A0A7S4JFU1"/>